<dbReference type="EMBL" id="QSKL01000002">
    <property type="protein sequence ID" value="RHE61537.1"/>
    <property type="molecule type" value="Genomic_DNA"/>
</dbReference>
<dbReference type="Proteomes" id="UP000284640">
    <property type="component" value="Unassembled WGS sequence"/>
</dbReference>
<dbReference type="Proteomes" id="UP000284022">
    <property type="component" value="Unassembled WGS sequence"/>
</dbReference>
<dbReference type="Proteomes" id="UP000285343">
    <property type="component" value="Unassembled WGS sequence"/>
</dbReference>
<evidence type="ECO:0000313" key="4">
    <source>
        <dbReference type="EMBL" id="RGU38900.1"/>
    </source>
</evidence>
<evidence type="ECO:0000313" key="15">
    <source>
        <dbReference type="Proteomes" id="UP000432488"/>
    </source>
</evidence>
<evidence type="ECO:0000313" key="11">
    <source>
        <dbReference type="Proteomes" id="UP000284514"/>
    </source>
</evidence>
<evidence type="ECO:0000313" key="3">
    <source>
        <dbReference type="EMBL" id="RGI78174.1"/>
    </source>
</evidence>
<evidence type="ECO:0000313" key="16">
    <source>
        <dbReference type="Proteomes" id="UP000462376"/>
    </source>
</evidence>
<evidence type="ECO:0000313" key="1">
    <source>
        <dbReference type="EMBL" id="KAB4094781.1"/>
    </source>
</evidence>
<evidence type="ECO:0000313" key="12">
    <source>
        <dbReference type="Proteomes" id="UP000284640"/>
    </source>
</evidence>
<evidence type="ECO:0000313" key="10">
    <source>
        <dbReference type="Proteomes" id="UP000284022"/>
    </source>
</evidence>
<dbReference type="Proteomes" id="UP000263754">
    <property type="component" value="Unassembled WGS sequence"/>
</dbReference>
<dbReference type="Proteomes" id="UP000284514">
    <property type="component" value="Unassembled WGS sequence"/>
</dbReference>
<dbReference type="EMBL" id="QRZC01000004">
    <property type="protein sequence ID" value="RGV44523.1"/>
    <property type="molecule type" value="Genomic_DNA"/>
</dbReference>
<proteinExistence type="predicted"/>
<reference evidence="15 16" key="2">
    <citation type="journal article" date="2019" name="Nat. Med.">
        <title>A library of human gut bacterial isolates paired with longitudinal multiomics data enables mechanistic microbiome research.</title>
        <authorList>
            <person name="Poyet M."/>
            <person name="Groussin M."/>
            <person name="Gibbons S.M."/>
            <person name="Avila-Pacheco J."/>
            <person name="Jiang X."/>
            <person name="Kearney S.M."/>
            <person name="Perrotta A.R."/>
            <person name="Berdy B."/>
            <person name="Zhao S."/>
            <person name="Lieberman T.D."/>
            <person name="Swanson P.K."/>
            <person name="Smith M."/>
            <person name="Roesemann S."/>
            <person name="Alexander J.E."/>
            <person name="Rich S.A."/>
            <person name="Livny J."/>
            <person name="Vlamakis H."/>
            <person name="Clish C."/>
            <person name="Bullock K."/>
            <person name="Deik A."/>
            <person name="Scott J."/>
            <person name="Pierce K.A."/>
            <person name="Xavier R.J."/>
            <person name="Alm E.J."/>
        </authorList>
    </citation>
    <scope>NUCLEOTIDE SEQUENCE [LARGE SCALE GENOMIC DNA]</scope>
    <source>
        <strain evidence="1 15">BIOML-A42</strain>
        <strain evidence="2 16">BIOML-A5</strain>
    </source>
</reference>
<comment type="caution">
    <text evidence="2">The sequence shown here is derived from an EMBL/GenBank/DDBJ whole genome shotgun (WGS) entry which is preliminary data.</text>
</comment>
<evidence type="ECO:0000313" key="7">
    <source>
        <dbReference type="EMBL" id="RHC73358.1"/>
    </source>
</evidence>
<dbReference type="EMBL" id="QSIF01000017">
    <property type="protein sequence ID" value="RHC73358.1"/>
    <property type="molecule type" value="Genomic_DNA"/>
</dbReference>
<dbReference type="EMBL" id="QSHA01000006">
    <property type="protein sequence ID" value="RHB73468.1"/>
    <property type="molecule type" value="Genomic_DNA"/>
</dbReference>
<reference evidence="9 10" key="1">
    <citation type="submission" date="2018-08" db="EMBL/GenBank/DDBJ databases">
        <title>A genome reference for cultivated species of the human gut microbiota.</title>
        <authorList>
            <person name="Zou Y."/>
            <person name="Xue W."/>
            <person name="Luo G."/>
        </authorList>
    </citation>
    <scope>NUCLEOTIDE SEQUENCE [LARGE SCALE GENOMIC DNA]</scope>
    <source>
        <strain evidence="5 13">AF14-42</strain>
        <strain evidence="4 10">AF17-20</strain>
        <strain evidence="8 12">AM27-46</strain>
        <strain evidence="7 11">AM34-25</strain>
        <strain evidence="6 14">AM39-1</strain>
        <strain evidence="3 9">TM10-17</strain>
    </source>
</reference>
<name>A0A139KHE5_BACUN</name>
<evidence type="ECO:0000313" key="2">
    <source>
        <dbReference type="EMBL" id="KAB4235649.1"/>
    </source>
</evidence>
<dbReference type="Proteomes" id="UP000286114">
    <property type="component" value="Unassembled WGS sequence"/>
</dbReference>
<evidence type="ECO:0000313" key="6">
    <source>
        <dbReference type="EMBL" id="RHB73468.1"/>
    </source>
</evidence>
<dbReference type="EMBL" id="QSOF01000004">
    <property type="protein sequence ID" value="RGI78174.1"/>
    <property type="molecule type" value="Genomic_DNA"/>
</dbReference>
<gene>
    <name evidence="8" type="ORF">DW729_05030</name>
    <name evidence="7" type="ORF">DW831_11445</name>
    <name evidence="6" type="ORF">DW873_09820</name>
    <name evidence="5" type="ORF">DWW14_04830</name>
    <name evidence="4" type="ORF">DWW83_13220</name>
    <name evidence="3" type="ORF">DXD90_04285</name>
    <name evidence="2" type="ORF">GAP47_12515</name>
    <name evidence="1" type="ORF">GAQ56_05055</name>
</gene>
<dbReference type="EMBL" id="QRXV01000013">
    <property type="protein sequence ID" value="RGU38900.1"/>
    <property type="molecule type" value="Genomic_DNA"/>
</dbReference>
<evidence type="ECO:0000313" key="14">
    <source>
        <dbReference type="Proteomes" id="UP000286114"/>
    </source>
</evidence>
<dbReference type="EMBL" id="WCUV01000003">
    <property type="protein sequence ID" value="KAB4094781.1"/>
    <property type="molecule type" value="Genomic_DNA"/>
</dbReference>
<evidence type="ECO:0000313" key="9">
    <source>
        <dbReference type="Proteomes" id="UP000263754"/>
    </source>
</evidence>
<dbReference type="Proteomes" id="UP000432488">
    <property type="component" value="Unassembled WGS sequence"/>
</dbReference>
<dbReference type="Proteomes" id="UP000462376">
    <property type="component" value="Unassembled WGS sequence"/>
</dbReference>
<organism evidence="2 16">
    <name type="scientific">Bacteroides uniformis</name>
    <dbReference type="NCBI Taxonomy" id="820"/>
    <lineage>
        <taxon>Bacteria</taxon>
        <taxon>Pseudomonadati</taxon>
        <taxon>Bacteroidota</taxon>
        <taxon>Bacteroidia</taxon>
        <taxon>Bacteroidales</taxon>
        <taxon>Bacteroidaceae</taxon>
        <taxon>Bacteroides</taxon>
    </lineage>
</organism>
<evidence type="ECO:0000313" key="13">
    <source>
        <dbReference type="Proteomes" id="UP000285343"/>
    </source>
</evidence>
<accession>A0A139KHE5</accession>
<protein>
    <submittedName>
        <fullName evidence="2">Uncharacterized protein</fullName>
    </submittedName>
</protein>
<evidence type="ECO:0000313" key="5">
    <source>
        <dbReference type="EMBL" id="RGV44523.1"/>
    </source>
</evidence>
<dbReference type="AlphaFoldDB" id="A0A139KHE5"/>
<sequence>MPSPLLFIIFASVVCSCAQSWNVFLIVVKKVYHKYEEGKPQLCASFFDKLSAEGRTLLCVRKTHALPNESRYFA</sequence>
<evidence type="ECO:0000313" key="8">
    <source>
        <dbReference type="EMBL" id="RHE61537.1"/>
    </source>
</evidence>
<dbReference type="EMBL" id="WCTL01000010">
    <property type="protein sequence ID" value="KAB4235649.1"/>
    <property type="molecule type" value="Genomic_DNA"/>
</dbReference>